<dbReference type="AlphaFoldDB" id="A0AAV9ZQW6"/>
<proteinExistence type="predicted"/>
<organism evidence="1 2">
    <name type="scientific">Favolaschia claudopus</name>
    <dbReference type="NCBI Taxonomy" id="2862362"/>
    <lineage>
        <taxon>Eukaryota</taxon>
        <taxon>Fungi</taxon>
        <taxon>Dikarya</taxon>
        <taxon>Basidiomycota</taxon>
        <taxon>Agaricomycotina</taxon>
        <taxon>Agaricomycetes</taxon>
        <taxon>Agaricomycetidae</taxon>
        <taxon>Agaricales</taxon>
        <taxon>Marasmiineae</taxon>
        <taxon>Mycenaceae</taxon>
        <taxon>Favolaschia</taxon>
    </lineage>
</organism>
<dbReference type="EMBL" id="JAWWNJ010000122">
    <property type="protein sequence ID" value="KAK6988476.1"/>
    <property type="molecule type" value="Genomic_DNA"/>
</dbReference>
<protein>
    <submittedName>
        <fullName evidence="1">Uncharacterized protein</fullName>
    </submittedName>
</protein>
<reference evidence="1 2" key="1">
    <citation type="journal article" date="2024" name="J Genomics">
        <title>Draft genome sequencing and assembly of Favolaschia claudopus CIRM-BRFM 2984 isolated from oak limbs.</title>
        <authorList>
            <person name="Navarro D."/>
            <person name="Drula E."/>
            <person name="Chaduli D."/>
            <person name="Cazenave R."/>
            <person name="Ahrendt S."/>
            <person name="Wang J."/>
            <person name="Lipzen A."/>
            <person name="Daum C."/>
            <person name="Barry K."/>
            <person name="Grigoriev I.V."/>
            <person name="Favel A."/>
            <person name="Rosso M.N."/>
            <person name="Martin F."/>
        </authorList>
    </citation>
    <scope>NUCLEOTIDE SEQUENCE [LARGE SCALE GENOMIC DNA]</scope>
    <source>
        <strain evidence="1 2">CIRM-BRFM 2984</strain>
    </source>
</reference>
<accession>A0AAV9ZQW6</accession>
<keyword evidence="2" id="KW-1185">Reference proteome</keyword>
<dbReference type="Proteomes" id="UP001362999">
    <property type="component" value="Unassembled WGS sequence"/>
</dbReference>
<name>A0AAV9ZQW6_9AGAR</name>
<evidence type="ECO:0000313" key="1">
    <source>
        <dbReference type="EMBL" id="KAK6988476.1"/>
    </source>
</evidence>
<sequence>MAEHAGSWIVFDNDFHCTAKSARGFTKDDMRWFLDAARRALSSSTQWASAASGKRRAAVGVWGGKPQPSGPAPATQYHSQNKEKSLFNTKIQRQVLRNFGAASGRSTRKLSYTPRGSSTQWCAANVGGDANFCVDRPEAVEKLRENTTGMQDNRCAPVGGQFQQNKAGLGVTGDGNAQKGQEIEKISGRHLPSNAGLPYMVILM</sequence>
<evidence type="ECO:0000313" key="2">
    <source>
        <dbReference type="Proteomes" id="UP001362999"/>
    </source>
</evidence>
<gene>
    <name evidence="1" type="ORF">R3P38DRAFT_2804528</name>
</gene>
<comment type="caution">
    <text evidence="1">The sequence shown here is derived from an EMBL/GenBank/DDBJ whole genome shotgun (WGS) entry which is preliminary data.</text>
</comment>